<dbReference type="AlphaFoldDB" id="A0A0F3GZB6"/>
<proteinExistence type="predicted"/>
<evidence type="ECO:0000313" key="1">
    <source>
        <dbReference type="EMBL" id="KJU87192.1"/>
    </source>
</evidence>
<sequence length="193" mass="21206">MTLKLNKLRRTRKMKIRGLFVYCMVAVIVAMTLNAAPVHGVVAVSTDDLVMASDVILRGVVEQTKSVWDQKAGTIITRALLKVTQVIRGNISAKSVAFEYEGGTVGDLTLQLRDVVSVVKGEDVIVFLKTKADKVNESVFLVHGDKQGKYTVKDGIVTKEIDYIEGDPAIIDNNIPISTLIKKIRGVKKHDKT</sequence>
<keyword evidence="2" id="KW-1185">Reference proteome</keyword>
<organism evidence="1 2">
    <name type="scientific">Candidatus Magnetobacterium bavaricum</name>
    <dbReference type="NCBI Taxonomy" id="29290"/>
    <lineage>
        <taxon>Bacteria</taxon>
        <taxon>Pseudomonadati</taxon>
        <taxon>Nitrospirota</taxon>
        <taxon>Thermodesulfovibrionia</taxon>
        <taxon>Thermodesulfovibrionales</taxon>
        <taxon>Candidatus Magnetobacteriaceae</taxon>
        <taxon>Candidatus Magnetobacterium</taxon>
    </lineage>
</organism>
<reference evidence="1 2" key="1">
    <citation type="submission" date="2015-02" db="EMBL/GenBank/DDBJ databases">
        <title>Single-cell genomics of uncultivated deep-branching MTB reveals a conserved set of magnetosome genes.</title>
        <authorList>
            <person name="Kolinko S."/>
            <person name="Richter M."/>
            <person name="Glockner F.O."/>
            <person name="Brachmann A."/>
            <person name="Schuler D."/>
        </authorList>
    </citation>
    <scope>NUCLEOTIDE SEQUENCE [LARGE SCALE GENOMIC DNA]</scope>
    <source>
        <strain evidence="1">TM-1</strain>
    </source>
</reference>
<accession>A0A0F3GZB6</accession>
<comment type="caution">
    <text evidence="1">The sequence shown here is derived from an EMBL/GenBank/DDBJ whole genome shotgun (WGS) entry which is preliminary data.</text>
</comment>
<protein>
    <submittedName>
        <fullName evidence="1">Uncharacterized protein</fullName>
    </submittedName>
</protein>
<name>A0A0F3GZB6_9BACT</name>
<gene>
    <name evidence="1" type="ORF">MBAV_000613</name>
</gene>
<dbReference type="Proteomes" id="UP000033423">
    <property type="component" value="Unassembled WGS sequence"/>
</dbReference>
<dbReference type="EMBL" id="LACI01000278">
    <property type="protein sequence ID" value="KJU87192.1"/>
    <property type="molecule type" value="Genomic_DNA"/>
</dbReference>
<evidence type="ECO:0000313" key="2">
    <source>
        <dbReference type="Proteomes" id="UP000033423"/>
    </source>
</evidence>